<gene>
    <name evidence="11" type="ORF">ING2E5A_1960</name>
</gene>
<keyword evidence="4" id="KW-0325">Glycoprotein</keyword>
<evidence type="ECO:0000256" key="8">
    <source>
        <dbReference type="ARBA" id="ARBA00037278"/>
    </source>
</evidence>
<dbReference type="EMBL" id="LT608328">
    <property type="protein sequence ID" value="SCM58771.1"/>
    <property type="molecule type" value="Genomic_DNA"/>
</dbReference>
<dbReference type="InterPro" id="IPR012334">
    <property type="entry name" value="Pectin_lyas_fold"/>
</dbReference>
<dbReference type="Pfam" id="PF00295">
    <property type="entry name" value="Glyco_hydro_28"/>
    <property type="match status" value="1"/>
</dbReference>
<evidence type="ECO:0000313" key="11">
    <source>
        <dbReference type="EMBL" id="SCM58771.1"/>
    </source>
</evidence>
<evidence type="ECO:0000256" key="1">
    <source>
        <dbReference type="ARBA" id="ARBA00008834"/>
    </source>
</evidence>
<dbReference type="InterPro" id="IPR000743">
    <property type="entry name" value="Glyco_hydro_28"/>
</dbReference>
<evidence type="ECO:0000256" key="2">
    <source>
        <dbReference type="ARBA" id="ARBA00022737"/>
    </source>
</evidence>
<keyword evidence="12" id="KW-1185">Reference proteome</keyword>
<keyword evidence="5" id="KW-0119">Carbohydrate metabolism</keyword>
<protein>
    <submittedName>
        <fullName evidence="11">Endo-polygalacturonase</fullName>
    </submittedName>
</protein>
<dbReference type="InterPro" id="IPR011050">
    <property type="entry name" value="Pectin_lyase_fold/virulence"/>
</dbReference>
<organism evidence="11 12">
    <name type="scientific">Petrimonas mucosa</name>
    <dbReference type="NCBI Taxonomy" id="1642646"/>
    <lineage>
        <taxon>Bacteria</taxon>
        <taxon>Pseudomonadati</taxon>
        <taxon>Bacteroidota</taxon>
        <taxon>Bacteroidia</taxon>
        <taxon>Bacteroidales</taxon>
        <taxon>Dysgonomonadaceae</taxon>
        <taxon>Petrimonas</taxon>
    </lineage>
</organism>
<dbReference type="Pfam" id="PF17433">
    <property type="entry name" value="Glyco_hydro_49N"/>
    <property type="match status" value="1"/>
</dbReference>
<dbReference type="AlphaFoldDB" id="A0A1G4G8A9"/>
<dbReference type="PANTHER" id="PTHR31736:SF9">
    <property type="entry name" value="ENDO-XYLOGALACTURONAN HYDROLASE A-RELATED"/>
    <property type="match status" value="1"/>
</dbReference>
<keyword evidence="3 9" id="KW-0378">Hydrolase</keyword>
<accession>A0A1G4G8A9</accession>
<keyword evidence="7" id="KW-0624">Polysaccharide degradation</keyword>
<evidence type="ECO:0000256" key="4">
    <source>
        <dbReference type="ARBA" id="ARBA00023180"/>
    </source>
</evidence>
<reference evidence="11 12" key="1">
    <citation type="submission" date="2016-08" db="EMBL/GenBank/DDBJ databases">
        <authorList>
            <person name="Seilhamer J.J."/>
        </authorList>
    </citation>
    <scope>NUCLEOTIDE SEQUENCE [LARGE SCALE GENOMIC DNA]</scope>
    <source>
        <strain evidence="11">ING2-E5A</strain>
    </source>
</reference>
<keyword evidence="6 9" id="KW-0326">Glycosidase</keyword>
<dbReference type="GO" id="GO:0004650">
    <property type="term" value="F:polygalacturonase activity"/>
    <property type="evidence" value="ECO:0007669"/>
    <property type="project" value="InterPro"/>
</dbReference>
<evidence type="ECO:0000256" key="9">
    <source>
        <dbReference type="RuleBase" id="RU361169"/>
    </source>
</evidence>
<dbReference type="GO" id="GO:0000272">
    <property type="term" value="P:polysaccharide catabolic process"/>
    <property type="evidence" value="ECO:0007669"/>
    <property type="project" value="UniProtKB-KW"/>
</dbReference>
<evidence type="ECO:0000256" key="7">
    <source>
        <dbReference type="ARBA" id="ARBA00023326"/>
    </source>
</evidence>
<feature type="domain" description="Glycoside hydrolase family 49 N-terminal" evidence="10">
    <location>
        <begin position="101"/>
        <end position="174"/>
    </location>
</feature>
<comment type="function">
    <text evidence="8">Pectinolytic enzyme involved in the degradation of xylogalacturonan (xga), a galacturonan backbone heavily substituted with xylose, and which is one important component of the hairy regions of pectin. Activity requires a galacturonic acid backbone substituted with xylose.</text>
</comment>
<dbReference type="SUPFAM" id="SSF101596">
    <property type="entry name" value="Dextranase, N-terminal domain"/>
    <property type="match status" value="1"/>
</dbReference>
<dbReference type="STRING" id="1642646.ING2E5A_1960"/>
<dbReference type="PROSITE" id="PS51257">
    <property type="entry name" value="PROKAR_LIPOPROTEIN"/>
    <property type="match status" value="1"/>
</dbReference>
<evidence type="ECO:0000256" key="5">
    <source>
        <dbReference type="ARBA" id="ARBA00023277"/>
    </source>
</evidence>
<evidence type="ECO:0000256" key="3">
    <source>
        <dbReference type="ARBA" id="ARBA00022801"/>
    </source>
</evidence>
<sequence length="512" mass="57793">MNINFTKMKIGMSVIRNFFVLPLVLLILLTVSCKASNGNDLDNGNTELLPGDDLYYNRNAYFNVYIFQDNRWKSVEVRNALVSDAPNHHPDIWNDWGNAKKLRDTMSYAIFTDNFDAPLKVRVENRRANFEQVKVRPTSYGFETTRVNETTIEFTIDDWNRRKVSVEFDDNRYNNLFLFPNREDDNKPDPNDPNVTYFAAGEHNVGHIELGDNETLYIDEGAVVYAHVSAKGNNIKITGRGILSGEKLPHIGNIYAEGPVLVNVSNTRNFTLSGVTLIDSPSWSVALFDVSHVTIDNMNMICWILNGDGIDLCSVDDAVINDCFIRTYDDCISLKVLANFYTDVNNIRVTNSLLWTDYARGVMVGPESGDYTWGTGKIKNCIFENCIFLEQPSGDGDYRSAIAVVQHAMHGGGAALIDHITFRNIEIDHMQQGGRPICLEQAPQRLNSTMQNIIFENIRISDSKGHQHKSSIRTNNNQMKNIVFNNVTYNGQKITGAGDRLEIEGNVEISFK</sequence>
<dbReference type="SUPFAM" id="SSF51126">
    <property type="entry name" value="Pectin lyase-like"/>
    <property type="match status" value="1"/>
</dbReference>
<dbReference type="Proteomes" id="UP000178485">
    <property type="component" value="Chromosome i"/>
</dbReference>
<evidence type="ECO:0000313" key="12">
    <source>
        <dbReference type="Proteomes" id="UP000178485"/>
    </source>
</evidence>
<name>A0A1G4G8A9_9BACT</name>
<dbReference type="InterPro" id="IPR023226">
    <property type="entry name" value="Glyco_hydro_49_N_dom"/>
</dbReference>
<proteinExistence type="inferred from homology"/>
<dbReference type="InterPro" id="IPR035953">
    <property type="entry name" value="Dextranase_N-ter"/>
</dbReference>
<dbReference type="PANTHER" id="PTHR31736">
    <property type="match status" value="1"/>
</dbReference>
<evidence type="ECO:0000259" key="10">
    <source>
        <dbReference type="Pfam" id="PF17433"/>
    </source>
</evidence>
<comment type="similarity">
    <text evidence="1 9">Belongs to the glycosyl hydrolase 28 family.</text>
</comment>
<dbReference type="Gene3D" id="2.160.20.10">
    <property type="entry name" value="Single-stranded right-handed beta-helix, Pectin lyase-like"/>
    <property type="match status" value="1"/>
</dbReference>
<keyword evidence="2" id="KW-0677">Repeat</keyword>
<dbReference type="KEGG" id="pmuc:ING2E5A_1960"/>
<evidence type="ECO:0000256" key="6">
    <source>
        <dbReference type="ARBA" id="ARBA00023295"/>
    </source>
</evidence>